<keyword evidence="3" id="KW-1185">Reference proteome</keyword>
<dbReference type="InterPro" id="IPR036873">
    <property type="entry name" value="Rhodanese-like_dom_sf"/>
</dbReference>
<dbReference type="InterPro" id="IPR001763">
    <property type="entry name" value="Rhodanese-like_dom"/>
</dbReference>
<evidence type="ECO:0000313" key="2">
    <source>
        <dbReference type="EMBL" id="KRS12929.1"/>
    </source>
</evidence>
<dbReference type="Gene3D" id="3.40.250.10">
    <property type="entry name" value="Rhodanese-like domain"/>
    <property type="match status" value="1"/>
</dbReference>
<name>A0A0T5NVP3_9RHOB</name>
<evidence type="ECO:0000259" key="1">
    <source>
        <dbReference type="PROSITE" id="PS50206"/>
    </source>
</evidence>
<feature type="domain" description="Rhodanese" evidence="1">
    <location>
        <begin position="85"/>
        <end position="170"/>
    </location>
</feature>
<dbReference type="STRING" id="1641875.XM53_09680"/>
<dbReference type="CDD" id="cd00158">
    <property type="entry name" value="RHOD"/>
    <property type="match status" value="1"/>
</dbReference>
<dbReference type="Proteomes" id="UP000051295">
    <property type="component" value="Unassembled WGS sequence"/>
</dbReference>
<dbReference type="Pfam" id="PF00581">
    <property type="entry name" value="Rhodanese"/>
    <property type="match status" value="1"/>
</dbReference>
<dbReference type="PATRIC" id="fig|1641875.4.peg.4348"/>
<protein>
    <recommendedName>
        <fullName evidence="1">Rhodanese domain-containing protein</fullName>
    </recommendedName>
</protein>
<comment type="caution">
    <text evidence="2">The sequence shown here is derived from an EMBL/GenBank/DDBJ whole genome shotgun (WGS) entry which is preliminary data.</text>
</comment>
<gene>
    <name evidence="2" type="ORF">XM53_09680</name>
</gene>
<sequence length="186" mass="20256">MPETQPTNTPTTQPTGNPQLDALAEQERRDMGVPATNQLHSGAMHGATPNSIPGGQLITTKGLVEMVQRQMPYALFDVLGSNEMLPGAINAVGAAQAGNFQDQTQQQMGQFLNQLTQGKKDTPLVFYCLSVECWMSYNASLRAINLGYTNVLWYRGGIEAWKAAGFQTVPPGQMQQGQQPQQFIAQ</sequence>
<proteinExistence type="predicted"/>
<evidence type="ECO:0000313" key="3">
    <source>
        <dbReference type="Proteomes" id="UP000051295"/>
    </source>
</evidence>
<dbReference type="PROSITE" id="PS50206">
    <property type="entry name" value="RHODANESE_3"/>
    <property type="match status" value="1"/>
</dbReference>
<organism evidence="2 3">
    <name type="scientific">Roseovarius atlanticus</name>
    <dbReference type="NCBI Taxonomy" id="1641875"/>
    <lineage>
        <taxon>Bacteria</taxon>
        <taxon>Pseudomonadati</taxon>
        <taxon>Pseudomonadota</taxon>
        <taxon>Alphaproteobacteria</taxon>
        <taxon>Rhodobacterales</taxon>
        <taxon>Roseobacteraceae</taxon>
        <taxon>Roseovarius</taxon>
    </lineage>
</organism>
<reference evidence="2 3" key="1">
    <citation type="submission" date="2015-04" db="EMBL/GenBank/DDBJ databases">
        <title>The draft genome sequence of Roseovarius sp.R12b.</title>
        <authorList>
            <person name="Li G."/>
            <person name="Lai Q."/>
            <person name="Shao Z."/>
            <person name="Yan P."/>
        </authorList>
    </citation>
    <scope>NUCLEOTIDE SEQUENCE [LARGE SCALE GENOMIC DNA]</scope>
    <source>
        <strain evidence="2 3">R12B</strain>
    </source>
</reference>
<dbReference type="SUPFAM" id="SSF52821">
    <property type="entry name" value="Rhodanese/Cell cycle control phosphatase"/>
    <property type="match status" value="1"/>
</dbReference>
<dbReference type="EMBL" id="LAXJ01000008">
    <property type="protein sequence ID" value="KRS12929.1"/>
    <property type="molecule type" value="Genomic_DNA"/>
</dbReference>
<accession>A0A0T5NVP3</accession>
<dbReference type="AlphaFoldDB" id="A0A0T5NVP3"/>